<dbReference type="InterPro" id="IPR025388">
    <property type="entry name" value="Alginate_export_dom"/>
</dbReference>
<dbReference type="AlphaFoldDB" id="A0A9X1QH69"/>
<evidence type="ECO:0000256" key="1">
    <source>
        <dbReference type="SAM" id="SignalP"/>
    </source>
</evidence>
<dbReference type="EMBL" id="JAKFFV010000025">
    <property type="protein sequence ID" value="MCF2501660.1"/>
    <property type="molecule type" value="Genomic_DNA"/>
</dbReference>
<dbReference type="Pfam" id="PF13372">
    <property type="entry name" value="Alginate_exp"/>
    <property type="match status" value="1"/>
</dbReference>
<evidence type="ECO:0000313" key="3">
    <source>
        <dbReference type="EMBL" id="MCF2501660.1"/>
    </source>
</evidence>
<evidence type="ECO:0000259" key="2">
    <source>
        <dbReference type="Pfam" id="PF13372"/>
    </source>
</evidence>
<feature type="signal peptide" evidence="1">
    <location>
        <begin position="1"/>
        <end position="21"/>
    </location>
</feature>
<name>A0A9X1QH69_9BACT</name>
<gene>
    <name evidence="3" type="ORF">L0661_25305</name>
</gene>
<comment type="caution">
    <text evidence="3">The sequence shown here is derived from an EMBL/GenBank/DDBJ whole genome shotgun (WGS) entry which is preliminary data.</text>
</comment>
<dbReference type="Proteomes" id="UP001139411">
    <property type="component" value="Unassembled WGS sequence"/>
</dbReference>
<sequence length="430" mass="49501">MWRVLLLALGCCCILNLPVFSQDSDSVKNELIIDFEVRPRAEFRDNFMLTPADSVMPELFATQRNRLSINYLTKHFRFHASPQEIHVWGKLGQVSRVGSINAYELYAEGLINKYISVRVGRQALTLDNGRIFSAAPWSQQGRAHEGIRFFFNKQLNTDLTIAFTRPYGSAFDAAYSPVASHQYNLLFVHHLKYTFKNHIILTTINTLEDFDKNSKQQHHYQRITNGGRLEYSQGWLYGTVNAYYQYGENAAAKKIRAYYIQPEISAVVNKATLRLGAEIISGDRRTVPKYVSNSFVPLYGVAWKFMGNMNLFTRFPADLNDKGLVNPYLFILYQINKKISVRSDFHLFYSKHPLSESKNLSGNYLGFENDISVNYKPVKRLEIIYGLSSTFATERMELLKKVPDSGKVPVWSYLMISYTPRLLHRKQSAD</sequence>
<feature type="domain" description="Alginate export" evidence="2">
    <location>
        <begin position="33"/>
        <end position="308"/>
    </location>
</feature>
<evidence type="ECO:0000313" key="4">
    <source>
        <dbReference type="Proteomes" id="UP001139411"/>
    </source>
</evidence>
<protein>
    <submittedName>
        <fullName evidence="3">Alginate export family protein</fullName>
    </submittedName>
</protein>
<organism evidence="3 4">
    <name type="scientific">Dyadobacter chenhuakuii</name>
    <dbReference type="NCBI Taxonomy" id="2909339"/>
    <lineage>
        <taxon>Bacteria</taxon>
        <taxon>Pseudomonadati</taxon>
        <taxon>Bacteroidota</taxon>
        <taxon>Cytophagia</taxon>
        <taxon>Cytophagales</taxon>
        <taxon>Spirosomataceae</taxon>
        <taxon>Dyadobacter</taxon>
    </lineage>
</organism>
<feature type="chain" id="PRO_5040962498" evidence="1">
    <location>
        <begin position="22"/>
        <end position="430"/>
    </location>
</feature>
<keyword evidence="1" id="KW-0732">Signal</keyword>
<proteinExistence type="predicted"/>
<accession>A0A9X1QH69</accession>
<reference evidence="3" key="1">
    <citation type="submission" date="2022-01" db="EMBL/GenBank/DDBJ databases">
        <title>Novel species in genus Dyadobacter.</title>
        <authorList>
            <person name="Ma C."/>
        </authorList>
    </citation>
    <scope>NUCLEOTIDE SEQUENCE</scope>
    <source>
        <strain evidence="3">CY357</strain>
    </source>
</reference>
<dbReference type="RefSeq" id="WP_235179760.1">
    <property type="nucleotide sequence ID" value="NZ_JAKFFV010000025.1"/>
</dbReference>